<feature type="non-terminal residue" evidence="1">
    <location>
        <position position="1"/>
    </location>
</feature>
<sequence>TKHFVVNGLPSERLIFAGEVKNELYFYTKAFIIIFIDSHQMLLSFWLVFLYRQPYFHDELSDGTIIIKSFDLQQVALLSEADVKCIKQYASKIYYGELFVRRNVVYYVRLTSDKQETKITRVSRNLVVIEHGPLGSGKIPTSLYAQEDSAIYLLFGKELFVIGLNLSFITVEIDQPNCEIVGANAEKLLLSSGSLHLSFDLGEEHRRLAFALAYNLKDEAPKAVNDVEIGPDKVTRYTLTNGLHIFFRNYQFNELYSGSCKSKDYLVDGLPSEQLIFAELKNILYFYTKANEEDKNNYLPNTVSHCSLLI</sequence>
<accession>A0AAV5SUB8</accession>
<reference evidence="1" key="1">
    <citation type="submission" date="2023-10" db="EMBL/GenBank/DDBJ databases">
        <title>Genome assembly of Pristionchus species.</title>
        <authorList>
            <person name="Yoshida K."/>
            <person name="Sommer R.J."/>
        </authorList>
    </citation>
    <scope>NUCLEOTIDE SEQUENCE</scope>
    <source>
        <strain evidence="1">RS0144</strain>
    </source>
</reference>
<evidence type="ECO:0000313" key="2">
    <source>
        <dbReference type="Proteomes" id="UP001432027"/>
    </source>
</evidence>
<keyword evidence="2" id="KW-1185">Reference proteome</keyword>
<comment type="caution">
    <text evidence="1">The sequence shown here is derived from an EMBL/GenBank/DDBJ whole genome shotgun (WGS) entry which is preliminary data.</text>
</comment>
<protein>
    <submittedName>
        <fullName evidence="1">Uncharacterized protein</fullName>
    </submittedName>
</protein>
<evidence type="ECO:0000313" key="1">
    <source>
        <dbReference type="EMBL" id="GMS86392.1"/>
    </source>
</evidence>
<dbReference type="Proteomes" id="UP001432027">
    <property type="component" value="Unassembled WGS sequence"/>
</dbReference>
<proteinExistence type="predicted"/>
<dbReference type="AlphaFoldDB" id="A0AAV5SUB8"/>
<gene>
    <name evidence="1" type="ORF">PENTCL1PPCAC_8567</name>
</gene>
<dbReference type="EMBL" id="BTSX01000002">
    <property type="protein sequence ID" value="GMS86392.1"/>
    <property type="molecule type" value="Genomic_DNA"/>
</dbReference>
<organism evidence="1 2">
    <name type="scientific">Pristionchus entomophagus</name>
    <dbReference type="NCBI Taxonomy" id="358040"/>
    <lineage>
        <taxon>Eukaryota</taxon>
        <taxon>Metazoa</taxon>
        <taxon>Ecdysozoa</taxon>
        <taxon>Nematoda</taxon>
        <taxon>Chromadorea</taxon>
        <taxon>Rhabditida</taxon>
        <taxon>Rhabditina</taxon>
        <taxon>Diplogasteromorpha</taxon>
        <taxon>Diplogasteroidea</taxon>
        <taxon>Neodiplogasteridae</taxon>
        <taxon>Pristionchus</taxon>
    </lineage>
</organism>
<name>A0AAV5SUB8_9BILA</name>